<dbReference type="Pfam" id="PF12867">
    <property type="entry name" value="DinB_2"/>
    <property type="match status" value="1"/>
</dbReference>
<gene>
    <name evidence="2" type="ORF">XYCOK13_34430</name>
</gene>
<feature type="domain" description="DinB-like" evidence="1">
    <location>
        <begin position="12"/>
        <end position="150"/>
    </location>
</feature>
<proteinExistence type="predicted"/>
<dbReference type="RefSeq" id="WP_213413435.1">
    <property type="nucleotide sequence ID" value="NZ_BOVK01000052.1"/>
</dbReference>
<evidence type="ECO:0000313" key="2">
    <source>
        <dbReference type="EMBL" id="GIQ70619.1"/>
    </source>
</evidence>
<evidence type="ECO:0000259" key="1">
    <source>
        <dbReference type="Pfam" id="PF12867"/>
    </source>
</evidence>
<evidence type="ECO:0000313" key="3">
    <source>
        <dbReference type="Proteomes" id="UP000677918"/>
    </source>
</evidence>
<keyword evidence="3" id="KW-1185">Reference proteome</keyword>
<dbReference type="SUPFAM" id="SSF109854">
    <property type="entry name" value="DinB/YfiT-like putative metalloenzymes"/>
    <property type="match status" value="1"/>
</dbReference>
<dbReference type="InterPro" id="IPR024775">
    <property type="entry name" value="DinB-like"/>
</dbReference>
<dbReference type="EMBL" id="BOVK01000052">
    <property type="protein sequence ID" value="GIQ70619.1"/>
    <property type="molecule type" value="Genomic_DNA"/>
</dbReference>
<organism evidence="2 3">
    <name type="scientific">Xylanibacillus composti</name>
    <dbReference type="NCBI Taxonomy" id="1572762"/>
    <lineage>
        <taxon>Bacteria</taxon>
        <taxon>Bacillati</taxon>
        <taxon>Bacillota</taxon>
        <taxon>Bacilli</taxon>
        <taxon>Bacillales</taxon>
        <taxon>Paenibacillaceae</taxon>
        <taxon>Xylanibacillus</taxon>
    </lineage>
</organism>
<comment type="caution">
    <text evidence="2">The sequence shown here is derived from an EMBL/GenBank/DDBJ whole genome shotgun (WGS) entry which is preliminary data.</text>
</comment>
<dbReference type="AlphaFoldDB" id="A0A8J4H4B6"/>
<sequence>MTFALSESIEVLERTPGTLASFVSGLSDGWLACREGEGTWNVQEVIDHLIEGERHNWMPRLEMMLQDGEPQLFPPFDRFAHLDKQEAAGIQQSLDTFSILRAQNVARLKACITTDELLARKGKHPAFGTVTIKQLLATWVVHDLTHMAQITRVMAKRYQEDVGPWREYLGILQERQGWSAD</sequence>
<accession>A0A8J4H4B6</accession>
<name>A0A8J4H4B6_9BACL</name>
<reference evidence="2" key="1">
    <citation type="submission" date="2021-04" db="EMBL/GenBank/DDBJ databases">
        <title>Draft genome sequence of Xylanibacillus composti strain K13.</title>
        <authorList>
            <person name="Uke A."/>
            <person name="Chhe C."/>
            <person name="Baramee S."/>
            <person name="Kosugi A."/>
        </authorList>
    </citation>
    <scope>NUCLEOTIDE SEQUENCE</scope>
    <source>
        <strain evidence="2">K13</strain>
    </source>
</reference>
<dbReference type="InterPro" id="IPR034660">
    <property type="entry name" value="DinB/YfiT-like"/>
</dbReference>
<dbReference type="Gene3D" id="1.20.120.450">
    <property type="entry name" value="dinb family like domain"/>
    <property type="match status" value="1"/>
</dbReference>
<dbReference type="Proteomes" id="UP000677918">
    <property type="component" value="Unassembled WGS sequence"/>
</dbReference>
<protein>
    <recommendedName>
        <fullName evidence="1">DinB-like domain-containing protein</fullName>
    </recommendedName>
</protein>